<dbReference type="Pfam" id="PF03659">
    <property type="entry name" value="Glyco_hydro_71"/>
    <property type="match status" value="1"/>
</dbReference>
<comment type="caution">
    <text evidence="1">The sequence shown here is derived from an EMBL/GenBank/DDBJ whole genome shotgun (WGS) entry which is preliminary data.</text>
</comment>
<dbReference type="EMBL" id="JANIEX010001303">
    <property type="protein sequence ID" value="KAJ3559494.1"/>
    <property type="molecule type" value="Genomic_DNA"/>
</dbReference>
<reference evidence="1" key="1">
    <citation type="submission" date="2022-07" db="EMBL/GenBank/DDBJ databases">
        <title>Genome Sequence of Leucocoprinus birnbaumii.</title>
        <authorList>
            <person name="Buettner E."/>
        </authorList>
    </citation>
    <scope>NUCLEOTIDE SEQUENCE</scope>
    <source>
        <strain evidence="1">VT141</strain>
    </source>
</reference>
<keyword evidence="2" id="KW-1185">Reference proteome</keyword>
<dbReference type="InterPro" id="IPR005197">
    <property type="entry name" value="Glyco_hydro_71"/>
</dbReference>
<evidence type="ECO:0000313" key="2">
    <source>
        <dbReference type="Proteomes" id="UP001213000"/>
    </source>
</evidence>
<evidence type="ECO:0000313" key="1">
    <source>
        <dbReference type="EMBL" id="KAJ3559494.1"/>
    </source>
</evidence>
<dbReference type="Proteomes" id="UP001213000">
    <property type="component" value="Unassembled WGS sequence"/>
</dbReference>
<sequence length="212" mass="24252">MAAVSPWFFTHYGLDSWNKNWIYRADDWLFVRRWEQLIKMRNSVDFVQVISWNASFQGAQPNSQAWVDGYPHEAWLRLNGFFSRAFKDGIYPRIVKDVIFVWARPHPKGAIANEGVPRPEKWELTDDLMWIVVFATAPATIKIQTSNSKACTRHVVIEAGVIKLSSSLEIGGGIKVVMLRDDLVMAECTAIGYRFEERPGVHNFNAFVTASE</sequence>
<dbReference type="Gene3D" id="3.20.20.80">
    <property type="entry name" value="Glycosidases"/>
    <property type="match status" value="1"/>
</dbReference>
<accession>A0AAD5YR47</accession>
<dbReference type="GO" id="GO:0051118">
    <property type="term" value="F:glucan endo-1,3-alpha-glucosidase activity"/>
    <property type="evidence" value="ECO:0007669"/>
    <property type="project" value="InterPro"/>
</dbReference>
<evidence type="ECO:0008006" key="3">
    <source>
        <dbReference type="Google" id="ProtNLM"/>
    </source>
</evidence>
<dbReference type="AlphaFoldDB" id="A0AAD5YR47"/>
<organism evidence="1 2">
    <name type="scientific">Leucocoprinus birnbaumii</name>
    <dbReference type="NCBI Taxonomy" id="56174"/>
    <lineage>
        <taxon>Eukaryota</taxon>
        <taxon>Fungi</taxon>
        <taxon>Dikarya</taxon>
        <taxon>Basidiomycota</taxon>
        <taxon>Agaricomycotina</taxon>
        <taxon>Agaricomycetes</taxon>
        <taxon>Agaricomycetidae</taxon>
        <taxon>Agaricales</taxon>
        <taxon>Agaricineae</taxon>
        <taxon>Agaricaceae</taxon>
        <taxon>Leucocoprinus</taxon>
    </lineage>
</organism>
<name>A0AAD5YR47_9AGAR</name>
<proteinExistence type="predicted"/>
<gene>
    <name evidence="1" type="ORF">NP233_g11248</name>
</gene>
<protein>
    <recommendedName>
        <fullName evidence="3">Glycoside hydrolase family 71 protein</fullName>
    </recommendedName>
</protein>